<keyword evidence="6 9" id="KW-0547">Nucleotide-binding</keyword>
<evidence type="ECO:0000313" key="12">
    <source>
        <dbReference type="Proteomes" id="UP000013165"/>
    </source>
</evidence>
<dbReference type="AlphaFoldDB" id="N6WUS9"/>
<evidence type="ECO:0000256" key="8">
    <source>
        <dbReference type="ARBA" id="ARBA00023125"/>
    </source>
</evidence>
<keyword evidence="5 9" id="KW-0235">DNA replication</keyword>
<reference evidence="11 12" key="1">
    <citation type="journal article" date="2013" name="Genome Announc.">
        <title>Genome Sequence of the Polycyclic Aromatic Hydrocarbon-Degrading Bacterium Strain Marinobacter nanhaiticus D15-8WT.</title>
        <authorList>
            <person name="Cui Z."/>
            <person name="Gao W."/>
            <person name="Li Q."/>
            <person name="Xu G."/>
            <person name="Zheng L."/>
        </authorList>
    </citation>
    <scope>NUCLEOTIDE SEQUENCE [LARGE SCALE GENOMIC DNA]</scope>
    <source>
        <strain evidence="11 12">D15-8W</strain>
    </source>
</reference>
<protein>
    <recommendedName>
        <fullName evidence="3 9">DNA replication and repair protein RecF</fullName>
    </recommendedName>
</protein>
<dbReference type="Gene3D" id="1.20.1050.90">
    <property type="entry name" value="RecF/RecN/SMC, N-terminal domain"/>
    <property type="match status" value="1"/>
</dbReference>
<dbReference type="InterPro" id="IPR018078">
    <property type="entry name" value="DNA-binding_RecF_CS"/>
</dbReference>
<evidence type="ECO:0000256" key="9">
    <source>
        <dbReference type="HAMAP-Rule" id="MF_00365"/>
    </source>
</evidence>
<dbReference type="OrthoDB" id="9803889at2"/>
<dbReference type="GO" id="GO:0006260">
    <property type="term" value="P:DNA replication"/>
    <property type="evidence" value="ECO:0007669"/>
    <property type="project" value="UniProtKB-UniRule"/>
</dbReference>
<dbReference type="Pfam" id="PF02463">
    <property type="entry name" value="SMC_N"/>
    <property type="match status" value="1"/>
</dbReference>
<accession>N6WUS9</accession>
<dbReference type="InterPro" id="IPR003395">
    <property type="entry name" value="RecF/RecN/SMC_N"/>
</dbReference>
<dbReference type="GO" id="GO:0003697">
    <property type="term" value="F:single-stranded DNA binding"/>
    <property type="evidence" value="ECO:0007669"/>
    <property type="project" value="UniProtKB-UniRule"/>
</dbReference>
<dbReference type="InterPro" id="IPR001238">
    <property type="entry name" value="DNA-binding_RecF"/>
</dbReference>
<sequence>MALIRLQTQHFRNLAPTDLIFSPSVNLIYGENGSGKSSLLEAIGYLGLGRSFRVNRHEAVVCHGTKSLTVFGEVRDEGEPADHQTHRIGLSRDLSLGETRLKVDGERVRSLSAVARHLPVSVIDPGTFDIVSGGPGKRRQFLDWSVFHVEHGFSALWQQFQRSVSQRNKILRNGRIDEALLRIWDQQYVALAEQVTDARRDVFERFHPLLLTVIEDVGVPWGSDLKFEFFPGWDRKSTLADVLANHREQEAKVGHTLYGPNRADMRVKYQGRPVAETLSRGQQKTLVILMKIAQGQLLRAFGRQCTFLLDDINAELDEPHRQMLAGKLRDLGSQVFITSIEPPRPDKLWREPMPDFKMFHVEHGEFTLGNF</sequence>
<dbReference type="PANTHER" id="PTHR32182:SF0">
    <property type="entry name" value="DNA REPLICATION AND REPAIR PROTEIN RECF"/>
    <property type="match status" value="1"/>
</dbReference>
<dbReference type="GO" id="GO:0006302">
    <property type="term" value="P:double-strand break repair"/>
    <property type="evidence" value="ECO:0007669"/>
    <property type="project" value="TreeGrafter"/>
</dbReference>
<dbReference type="eggNOG" id="COG1195">
    <property type="taxonomic scope" value="Bacteria"/>
</dbReference>
<dbReference type="HAMAP" id="MF_00365">
    <property type="entry name" value="RecF"/>
    <property type="match status" value="1"/>
</dbReference>
<dbReference type="GO" id="GO:0005524">
    <property type="term" value="F:ATP binding"/>
    <property type="evidence" value="ECO:0007669"/>
    <property type="project" value="UniProtKB-UniRule"/>
</dbReference>
<dbReference type="SUPFAM" id="SSF52540">
    <property type="entry name" value="P-loop containing nucleoside triphosphate hydrolases"/>
    <property type="match status" value="1"/>
</dbReference>
<evidence type="ECO:0000256" key="4">
    <source>
        <dbReference type="ARBA" id="ARBA00022490"/>
    </source>
</evidence>
<proteinExistence type="inferred from homology"/>
<name>N6WUS9_9GAMM</name>
<dbReference type="PROSITE" id="PS00617">
    <property type="entry name" value="RECF_1"/>
    <property type="match status" value="1"/>
</dbReference>
<dbReference type="RefSeq" id="WP_004579607.1">
    <property type="nucleotide sequence ID" value="NZ_AP028878.1"/>
</dbReference>
<evidence type="ECO:0000256" key="2">
    <source>
        <dbReference type="ARBA" id="ARBA00008016"/>
    </source>
</evidence>
<dbReference type="HOGENOM" id="CLU_040267_0_0_6"/>
<dbReference type="Proteomes" id="UP000013165">
    <property type="component" value="Unassembled WGS sequence"/>
</dbReference>
<comment type="subcellular location">
    <subcellularLocation>
        <location evidence="1 9">Cytoplasm</location>
    </subcellularLocation>
</comment>
<evidence type="ECO:0000313" key="11">
    <source>
        <dbReference type="EMBL" id="ENO15311.1"/>
    </source>
</evidence>
<dbReference type="GO" id="GO:0000731">
    <property type="term" value="P:DNA synthesis involved in DNA repair"/>
    <property type="evidence" value="ECO:0007669"/>
    <property type="project" value="TreeGrafter"/>
</dbReference>
<comment type="caution">
    <text evidence="11">The sequence shown here is derived from an EMBL/GenBank/DDBJ whole genome shotgun (WGS) entry which is preliminary data.</text>
</comment>
<dbReference type="GO" id="GO:0009432">
    <property type="term" value="P:SOS response"/>
    <property type="evidence" value="ECO:0007669"/>
    <property type="project" value="UniProtKB-UniRule"/>
</dbReference>
<organism evidence="11 12">
    <name type="scientific">Marinobacter nanhaiticus D15-8W</name>
    <dbReference type="NCBI Taxonomy" id="626887"/>
    <lineage>
        <taxon>Bacteria</taxon>
        <taxon>Pseudomonadati</taxon>
        <taxon>Pseudomonadota</taxon>
        <taxon>Gammaproteobacteria</taxon>
        <taxon>Pseudomonadales</taxon>
        <taxon>Marinobacteraceae</taxon>
        <taxon>Marinobacter</taxon>
    </lineage>
</organism>
<keyword evidence="9" id="KW-0234">DNA repair</keyword>
<dbReference type="Gene3D" id="3.40.50.300">
    <property type="entry name" value="P-loop containing nucleotide triphosphate hydrolases"/>
    <property type="match status" value="1"/>
</dbReference>
<evidence type="ECO:0000259" key="10">
    <source>
        <dbReference type="Pfam" id="PF02463"/>
    </source>
</evidence>
<dbReference type="EMBL" id="APLQ01000011">
    <property type="protein sequence ID" value="ENO15311.1"/>
    <property type="molecule type" value="Genomic_DNA"/>
</dbReference>
<dbReference type="InterPro" id="IPR042174">
    <property type="entry name" value="RecF_2"/>
</dbReference>
<dbReference type="NCBIfam" id="TIGR00611">
    <property type="entry name" value="recf"/>
    <property type="match status" value="1"/>
</dbReference>
<keyword evidence="9" id="KW-0227">DNA damage</keyword>
<evidence type="ECO:0000256" key="6">
    <source>
        <dbReference type="ARBA" id="ARBA00022741"/>
    </source>
</evidence>
<evidence type="ECO:0000256" key="5">
    <source>
        <dbReference type="ARBA" id="ARBA00022705"/>
    </source>
</evidence>
<feature type="binding site" evidence="9">
    <location>
        <begin position="30"/>
        <end position="37"/>
    </location>
    <ligand>
        <name>ATP</name>
        <dbReference type="ChEBI" id="CHEBI:30616"/>
    </ligand>
</feature>
<keyword evidence="7 9" id="KW-0067">ATP-binding</keyword>
<comment type="similarity">
    <text evidence="2 9">Belongs to the RecF family.</text>
</comment>
<dbReference type="PANTHER" id="PTHR32182">
    <property type="entry name" value="DNA REPLICATION AND REPAIR PROTEIN RECF"/>
    <property type="match status" value="1"/>
</dbReference>
<dbReference type="STRING" id="626887.J057_08171"/>
<comment type="function">
    <text evidence="9">The RecF protein is involved in DNA metabolism; it is required for DNA replication and normal SOS inducibility. RecF binds preferentially to single-stranded, linear DNA. It also seems to bind ATP.</text>
</comment>
<evidence type="ECO:0000256" key="7">
    <source>
        <dbReference type="ARBA" id="ARBA00022840"/>
    </source>
</evidence>
<feature type="domain" description="RecF/RecN/SMC N-terminal" evidence="10">
    <location>
        <begin position="3"/>
        <end position="342"/>
    </location>
</feature>
<keyword evidence="8 9" id="KW-0238">DNA-binding</keyword>
<evidence type="ECO:0000256" key="3">
    <source>
        <dbReference type="ARBA" id="ARBA00020170"/>
    </source>
</evidence>
<keyword evidence="12" id="KW-1185">Reference proteome</keyword>
<keyword evidence="9" id="KW-0742">SOS response</keyword>
<dbReference type="InterPro" id="IPR027417">
    <property type="entry name" value="P-loop_NTPase"/>
</dbReference>
<keyword evidence="4 9" id="KW-0963">Cytoplasm</keyword>
<dbReference type="GO" id="GO:0005737">
    <property type="term" value="C:cytoplasm"/>
    <property type="evidence" value="ECO:0007669"/>
    <property type="project" value="UniProtKB-SubCell"/>
</dbReference>
<gene>
    <name evidence="9" type="primary">recF</name>
    <name evidence="11" type="ORF">J057_08171</name>
</gene>
<evidence type="ECO:0000256" key="1">
    <source>
        <dbReference type="ARBA" id="ARBA00004496"/>
    </source>
</evidence>
<dbReference type="PATRIC" id="fig|626887.3.peg.1631"/>